<protein>
    <submittedName>
        <fullName evidence="3">Type 1 fimbria pilin</fullName>
    </submittedName>
</protein>
<dbReference type="AlphaFoldDB" id="A0A318FCG2"/>
<sequence length="202" mass="21468">MKYRVYALPLLSGALLFSASTLAGKGEITSGVDSMDIYYTATVYAPTCQMTLDGPQVVDNGSDNYTLTIGDSAGKVTLEQVRNDQATSNFRIMAVDDANRLCSRGVENISMTLSGSASTNGTLLLNNSGGSTKAGNIGVGFYLRDDSAKKKIRLNTEDVYTSTLAELGYQGVWLTAILQEIASGQGTQGEFSALATFTFSFE</sequence>
<comment type="caution">
    <text evidence="3">The sequence shown here is derived from an EMBL/GenBank/DDBJ whole genome shotgun (WGS) entry which is preliminary data.</text>
</comment>
<feature type="domain" description="Fimbrial-type adhesion" evidence="2">
    <location>
        <begin position="74"/>
        <end position="201"/>
    </location>
</feature>
<organism evidence="3 4">
    <name type="scientific">Klebsiella oxytoca</name>
    <dbReference type="NCBI Taxonomy" id="571"/>
    <lineage>
        <taxon>Bacteria</taxon>
        <taxon>Pseudomonadati</taxon>
        <taxon>Pseudomonadota</taxon>
        <taxon>Gammaproteobacteria</taxon>
        <taxon>Enterobacterales</taxon>
        <taxon>Enterobacteriaceae</taxon>
        <taxon>Klebsiella/Raoultella group</taxon>
        <taxon>Klebsiella</taxon>
    </lineage>
</organism>
<dbReference type="RefSeq" id="WP_142670562.1">
    <property type="nucleotide sequence ID" value="NZ_QJJG01000021.1"/>
</dbReference>
<evidence type="ECO:0000256" key="1">
    <source>
        <dbReference type="SAM" id="SignalP"/>
    </source>
</evidence>
<feature type="signal peptide" evidence="1">
    <location>
        <begin position="1"/>
        <end position="23"/>
    </location>
</feature>
<dbReference type="EMBL" id="QJJG01000021">
    <property type="protein sequence ID" value="PXW39029.1"/>
    <property type="molecule type" value="Genomic_DNA"/>
</dbReference>
<dbReference type="InterPro" id="IPR000259">
    <property type="entry name" value="Adhesion_dom_fimbrial"/>
</dbReference>
<dbReference type="InterPro" id="IPR036937">
    <property type="entry name" value="Adhesion_dom_fimbrial_sf"/>
</dbReference>
<feature type="chain" id="PRO_5016385781" evidence="1">
    <location>
        <begin position="24"/>
        <end position="202"/>
    </location>
</feature>
<dbReference type="Proteomes" id="UP000247485">
    <property type="component" value="Unassembled WGS sequence"/>
</dbReference>
<dbReference type="Pfam" id="PF00419">
    <property type="entry name" value="Fimbrial"/>
    <property type="match status" value="1"/>
</dbReference>
<dbReference type="PANTHER" id="PTHR33420:SF33">
    <property type="entry name" value="MINOR FIMBRIAL SUBUNIT"/>
    <property type="match status" value="1"/>
</dbReference>
<dbReference type="GO" id="GO:0043709">
    <property type="term" value="P:cell adhesion involved in single-species biofilm formation"/>
    <property type="evidence" value="ECO:0007669"/>
    <property type="project" value="TreeGrafter"/>
</dbReference>
<dbReference type="GO" id="GO:0009289">
    <property type="term" value="C:pilus"/>
    <property type="evidence" value="ECO:0007669"/>
    <property type="project" value="InterPro"/>
</dbReference>
<name>A0A318FCG2_KLEOX</name>
<dbReference type="PANTHER" id="PTHR33420">
    <property type="entry name" value="FIMBRIAL SUBUNIT ELFA-RELATED"/>
    <property type="match status" value="1"/>
</dbReference>
<evidence type="ECO:0000313" key="3">
    <source>
        <dbReference type="EMBL" id="PXW39029.1"/>
    </source>
</evidence>
<dbReference type="InterPro" id="IPR050263">
    <property type="entry name" value="Bact_Fimbrial_Adh_Pro"/>
</dbReference>
<dbReference type="InterPro" id="IPR008966">
    <property type="entry name" value="Adhesion_dom_sf"/>
</dbReference>
<keyword evidence="1" id="KW-0732">Signal</keyword>
<accession>A0A318FCG2</accession>
<evidence type="ECO:0000313" key="4">
    <source>
        <dbReference type="Proteomes" id="UP000247485"/>
    </source>
</evidence>
<reference evidence="3 4" key="1">
    <citation type="submission" date="2018-05" db="EMBL/GenBank/DDBJ databases">
        <title>Freshwater and sediment microbial communities from various areas in North America, analyzing microbe dynamics in response to fracking.</title>
        <authorList>
            <person name="Lamendella R."/>
        </authorList>
    </citation>
    <scope>NUCLEOTIDE SEQUENCE [LARGE SCALE GENOMIC DNA]</scope>
    <source>
        <strain evidence="3 4">67</strain>
    </source>
</reference>
<gene>
    <name evidence="3" type="ORF">DET57_12177</name>
</gene>
<proteinExistence type="predicted"/>
<dbReference type="SUPFAM" id="SSF49401">
    <property type="entry name" value="Bacterial adhesins"/>
    <property type="match status" value="1"/>
</dbReference>
<dbReference type="Gene3D" id="2.60.40.1090">
    <property type="entry name" value="Fimbrial-type adhesion domain"/>
    <property type="match status" value="1"/>
</dbReference>
<evidence type="ECO:0000259" key="2">
    <source>
        <dbReference type="Pfam" id="PF00419"/>
    </source>
</evidence>